<dbReference type="InterPro" id="IPR008322">
    <property type="entry name" value="UPF0261"/>
</dbReference>
<name>A0A6A6R0H3_9PEZI</name>
<feature type="domain" description="UPF0261" evidence="1">
    <location>
        <begin position="4"/>
        <end position="184"/>
    </location>
</feature>
<gene>
    <name evidence="3" type="ORF">BU16DRAFT_439871</name>
</gene>
<protein>
    <submittedName>
        <fullName evidence="3">Uncharacterized protein</fullName>
    </submittedName>
</protein>
<dbReference type="PANTHER" id="PTHR31862:SF1">
    <property type="entry name" value="UPF0261 DOMAIN PROTEIN (AFU_ORTHOLOGUE AFUA_1G10120)"/>
    <property type="match status" value="1"/>
</dbReference>
<dbReference type="Gene3D" id="3.40.50.12030">
    <property type="entry name" value="Uncharacterised protein family UPF0261, NC domain"/>
    <property type="match status" value="1"/>
</dbReference>
<feature type="non-terminal residue" evidence="3">
    <location>
        <position position="414"/>
    </location>
</feature>
<sequence>MTSHILLLGTCDTKLPELLYLRTRILAQSPSARITLIDVGRTPSSDPAVTISQSQLLEHQSSSSTRLNAKDLQNLPRGDLLDRISKLATACVLGLLRRDSIHGVVAAGGSGGTSVVAAVMQACPVGLPKVLVSTVASGDVGPVVGEADICLMYSIVDVAGLNSVLRSVLDNAAGAIAGMAAAYKRREEERAKEEVEKKIQVGITMFGVTTPCVDVARKRLEENGCEVYVFHATGHGGRAMERLVREGALDAVLDITTTEVCDHLFGGNMSAGPNRLRAAAERGIPYIVSLGACDMVNFGPRDTVPEKFNDRNLLVHNSMVTLMRTSEEECEQVGSWIGKRLKESVKDPSMVQVWMPFNGVSVIDVEGAPFYDHNADAALWRSLKQEMNGSDITTSSWPTDINDERFASGIADRL</sequence>
<dbReference type="InterPro" id="IPR051353">
    <property type="entry name" value="Tobamovirus_resist_UPF0261"/>
</dbReference>
<evidence type="ECO:0000313" key="4">
    <source>
        <dbReference type="Proteomes" id="UP000799750"/>
    </source>
</evidence>
<accession>A0A6A6R0H3</accession>
<dbReference type="InterPro" id="IPR056778">
    <property type="entry name" value="UPF0261_C"/>
</dbReference>
<organism evidence="3 4">
    <name type="scientific">Lophium mytilinum</name>
    <dbReference type="NCBI Taxonomy" id="390894"/>
    <lineage>
        <taxon>Eukaryota</taxon>
        <taxon>Fungi</taxon>
        <taxon>Dikarya</taxon>
        <taxon>Ascomycota</taxon>
        <taxon>Pezizomycotina</taxon>
        <taxon>Dothideomycetes</taxon>
        <taxon>Pleosporomycetidae</taxon>
        <taxon>Mytilinidiales</taxon>
        <taxon>Mytilinidiaceae</taxon>
        <taxon>Lophium</taxon>
    </lineage>
</organism>
<feature type="domain" description="UPF0261" evidence="2">
    <location>
        <begin position="198"/>
        <end position="413"/>
    </location>
</feature>
<dbReference type="CDD" id="cd15488">
    <property type="entry name" value="Tm-1-like"/>
    <property type="match status" value="1"/>
</dbReference>
<keyword evidence="4" id="KW-1185">Reference proteome</keyword>
<dbReference type="Pfam" id="PF23189">
    <property type="entry name" value="UPF0261_C"/>
    <property type="match status" value="1"/>
</dbReference>
<dbReference type="Gene3D" id="3.40.50.12020">
    <property type="entry name" value="Uncharacterised protein family UPF0261, NN domain"/>
    <property type="match status" value="1"/>
</dbReference>
<evidence type="ECO:0000259" key="1">
    <source>
        <dbReference type="Pfam" id="PF06792"/>
    </source>
</evidence>
<dbReference type="EMBL" id="MU004185">
    <property type="protein sequence ID" value="KAF2498221.1"/>
    <property type="molecule type" value="Genomic_DNA"/>
</dbReference>
<dbReference type="InterPro" id="IPR044122">
    <property type="entry name" value="UPF0261_N"/>
</dbReference>
<evidence type="ECO:0000313" key="3">
    <source>
        <dbReference type="EMBL" id="KAF2498221.1"/>
    </source>
</evidence>
<dbReference type="AlphaFoldDB" id="A0A6A6R0H3"/>
<dbReference type="NCBIfam" id="NF002674">
    <property type="entry name" value="PRK02399.1-2"/>
    <property type="match status" value="1"/>
</dbReference>
<dbReference type="PANTHER" id="PTHR31862">
    <property type="entry name" value="UPF0261 DOMAIN PROTEIN (AFU_ORTHOLOGUE AFUA_1G10120)"/>
    <property type="match status" value="1"/>
</dbReference>
<dbReference type="Proteomes" id="UP000799750">
    <property type="component" value="Unassembled WGS sequence"/>
</dbReference>
<evidence type="ECO:0000259" key="2">
    <source>
        <dbReference type="Pfam" id="PF23189"/>
    </source>
</evidence>
<dbReference type="OrthoDB" id="10264588at2759"/>
<dbReference type="Pfam" id="PF06792">
    <property type="entry name" value="UPF0261"/>
    <property type="match status" value="1"/>
</dbReference>
<proteinExistence type="predicted"/>
<reference evidence="3" key="1">
    <citation type="journal article" date="2020" name="Stud. Mycol.">
        <title>101 Dothideomycetes genomes: a test case for predicting lifestyles and emergence of pathogens.</title>
        <authorList>
            <person name="Haridas S."/>
            <person name="Albert R."/>
            <person name="Binder M."/>
            <person name="Bloem J."/>
            <person name="Labutti K."/>
            <person name="Salamov A."/>
            <person name="Andreopoulos B."/>
            <person name="Baker S."/>
            <person name="Barry K."/>
            <person name="Bills G."/>
            <person name="Bluhm B."/>
            <person name="Cannon C."/>
            <person name="Castanera R."/>
            <person name="Culley D."/>
            <person name="Daum C."/>
            <person name="Ezra D."/>
            <person name="Gonzalez J."/>
            <person name="Henrissat B."/>
            <person name="Kuo A."/>
            <person name="Liang C."/>
            <person name="Lipzen A."/>
            <person name="Lutzoni F."/>
            <person name="Magnuson J."/>
            <person name="Mondo S."/>
            <person name="Nolan M."/>
            <person name="Ohm R."/>
            <person name="Pangilinan J."/>
            <person name="Park H.-J."/>
            <person name="Ramirez L."/>
            <person name="Alfaro M."/>
            <person name="Sun H."/>
            <person name="Tritt A."/>
            <person name="Yoshinaga Y."/>
            <person name="Zwiers L.-H."/>
            <person name="Turgeon B."/>
            <person name="Goodwin S."/>
            <person name="Spatafora J."/>
            <person name="Crous P."/>
            <person name="Grigoriev I."/>
        </authorList>
    </citation>
    <scope>NUCLEOTIDE SEQUENCE</scope>
    <source>
        <strain evidence="3">CBS 269.34</strain>
    </source>
</reference>
<dbReference type="PIRSF" id="PIRSF033271">
    <property type="entry name" value="UCP033271"/>
    <property type="match status" value="1"/>
</dbReference>